<feature type="domain" description="Response regulatory" evidence="4">
    <location>
        <begin position="291"/>
        <end position="405"/>
    </location>
</feature>
<evidence type="ECO:0000256" key="3">
    <source>
        <dbReference type="PROSITE-ProRule" id="PRU00169"/>
    </source>
</evidence>
<keyword evidence="2" id="KW-0902">Two-component regulatory system</keyword>
<dbReference type="Pfam" id="PF00072">
    <property type="entry name" value="Response_reg"/>
    <property type="match status" value="1"/>
</dbReference>
<gene>
    <name evidence="5" type="ordered locus">DP1492</name>
</gene>
<dbReference type="Pfam" id="PF13189">
    <property type="entry name" value="Cytidylate_kin2"/>
    <property type="match status" value="1"/>
</dbReference>
<evidence type="ECO:0000256" key="2">
    <source>
        <dbReference type="ARBA" id="ARBA00023012"/>
    </source>
</evidence>
<dbReference type="STRING" id="177439.DP1492"/>
<dbReference type="Gene3D" id="3.40.50.2300">
    <property type="match status" value="1"/>
</dbReference>
<dbReference type="SMART" id="SM00448">
    <property type="entry name" value="REC"/>
    <property type="match status" value="1"/>
</dbReference>
<proteinExistence type="predicted"/>
<dbReference type="Proteomes" id="UP000000602">
    <property type="component" value="Chromosome"/>
</dbReference>
<organism evidence="5 6">
    <name type="scientific">Desulfotalea psychrophila (strain LSv54 / DSM 12343)</name>
    <dbReference type="NCBI Taxonomy" id="177439"/>
    <lineage>
        <taxon>Bacteria</taxon>
        <taxon>Pseudomonadati</taxon>
        <taxon>Thermodesulfobacteriota</taxon>
        <taxon>Desulfobulbia</taxon>
        <taxon>Desulfobulbales</taxon>
        <taxon>Desulfocapsaceae</taxon>
        <taxon>Desulfotalea</taxon>
    </lineage>
</organism>
<protein>
    <submittedName>
        <fullName evidence="5">Related to two-component system response regulator (Ntr family)</fullName>
    </submittedName>
</protein>
<dbReference type="InterPro" id="IPR011006">
    <property type="entry name" value="CheY-like_superfamily"/>
</dbReference>
<dbReference type="EMBL" id="CR522870">
    <property type="protein sequence ID" value="CAG36221.1"/>
    <property type="molecule type" value="Genomic_DNA"/>
</dbReference>
<evidence type="ECO:0000259" key="4">
    <source>
        <dbReference type="PROSITE" id="PS50110"/>
    </source>
</evidence>
<evidence type="ECO:0000256" key="1">
    <source>
        <dbReference type="ARBA" id="ARBA00022553"/>
    </source>
</evidence>
<accession>Q6AN53</accession>
<evidence type="ECO:0000313" key="6">
    <source>
        <dbReference type="Proteomes" id="UP000000602"/>
    </source>
</evidence>
<dbReference type="InterPro" id="IPR050595">
    <property type="entry name" value="Bact_response_regulator"/>
</dbReference>
<dbReference type="Gene3D" id="3.40.50.300">
    <property type="entry name" value="P-loop containing nucleotide triphosphate hydrolases"/>
    <property type="match status" value="1"/>
</dbReference>
<feature type="modified residue" description="4-aspartylphosphate" evidence="3">
    <location>
        <position position="340"/>
    </location>
</feature>
<dbReference type="AlphaFoldDB" id="Q6AN53"/>
<dbReference type="PANTHER" id="PTHR44591">
    <property type="entry name" value="STRESS RESPONSE REGULATOR PROTEIN 1"/>
    <property type="match status" value="1"/>
</dbReference>
<dbReference type="eggNOG" id="COG0745">
    <property type="taxonomic scope" value="Bacteria"/>
</dbReference>
<reference evidence="6" key="1">
    <citation type="journal article" date="2004" name="Environ. Microbiol.">
        <title>The genome of Desulfotalea psychrophila, a sulfate-reducing bacterium from permanently cold Arctic sediments.</title>
        <authorList>
            <person name="Rabus R."/>
            <person name="Ruepp A."/>
            <person name="Frickey T."/>
            <person name="Rattei T."/>
            <person name="Fartmann B."/>
            <person name="Stark M."/>
            <person name="Bauer M."/>
            <person name="Zibat A."/>
            <person name="Lombardot T."/>
            <person name="Becker I."/>
            <person name="Amann J."/>
            <person name="Gellner K."/>
            <person name="Teeling H."/>
            <person name="Leuschner W.D."/>
            <person name="Gloeckner F.-O."/>
            <person name="Lupas A.N."/>
            <person name="Amann R."/>
            <person name="Klenk H.-P."/>
        </authorList>
    </citation>
    <scope>NUCLEOTIDE SEQUENCE [LARGE SCALE GENOMIC DNA]</scope>
    <source>
        <strain evidence="6">DSM 12343 / LSv54</strain>
    </source>
</reference>
<dbReference type="HOGENOM" id="CLU_680991_0_0_7"/>
<name>Q6AN53_DESPS</name>
<dbReference type="InterPro" id="IPR001789">
    <property type="entry name" value="Sig_transdc_resp-reg_receiver"/>
</dbReference>
<dbReference type="GO" id="GO:0000160">
    <property type="term" value="P:phosphorelay signal transduction system"/>
    <property type="evidence" value="ECO:0007669"/>
    <property type="project" value="UniProtKB-KW"/>
</dbReference>
<dbReference type="PANTHER" id="PTHR44591:SF14">
    <property type="entry name" value="PROTEIN PILG"/>
    <property type="match status" value="1"/>
</dbReference>
<dbReference type="CDD" id="cd17536">
    <property type="entry name" value="REC_YesN-like"/>
    <property type="match status" value="1"/>
</dbReference>
<evidence type="ECO:0000313" key="5">
    <source>
        <dbReference type="EMBL" id="CAG36221.1"/>
    </source>
</evidence>
<dbReference type="InterPro" id="IPR027417">
    <property type="entry name" value="P-loop_NTPase"/>
</dbReference>
<sequence length="413" mass="46913">MNQFKIEEKFMSSIAFFPYEFSQGTEIINELSGQLQLTKYGDEDLIKETASHFHCQEDPLRTLLTDKTSVFNQFTLKKEKAINMFRQILVKKLSTGDKYLFFGYHSLLIPLKITEVLTVLVTGNREERVQQAQAEGFSVKEALKRIRQEDSKAYSWSDFLYKKEAFDSSLYDIIIPHNGQNLKEIVNQITSFYRKTSVLRSADSLQAIKDMLSAAEVEQKLLENGHALTVTCQGGSVDLKVHKTVFNFDKLTADLTSLISDIAGVKDIKASKAIDYSDSIYRQQKFELPSKVLFVDDEQEFVQTVSQRLISRDVGTYGVYNGEDALELLKEDRPDVMVLDLKMPGMHGVEVLHRTKKQYPEIEIIILTGHGDLEDEKECMSLGAFAYMNKPVDIEELSAAINAANKSHQQKSA</sequence>
<keyword evidence="1 3" id="KW-0597">Phosphoprotein</keyword>
<dbReference type="KEGG" id="dps:DP1492"/>
<dbReference type="SUPFAM" id="SSF52172">
    <property type="entry name" value="CheY-like"/>
    <property type="match status" value="1"/>
</dbReference>
<keyword evidence="6" id="KW-1185">Reference proteome</keyword>
<dbReference type="PROSITE" id="PS50110">
    <property type="entry name" value="RESPONSE_REGULATORY"/>
    <property type="match status" value="1"/>
</dbReference>